<feature type="chain" id="PRO_5043592119" description="Secreted protein" evidence="2">
    <location>
        <begin position="32"/>
        <end position="329"/>
    </location>
</feature>
<dbReference type="PROSITE" id="PS51257">
    <property type="entry name" value="PROKAR_LIPOPROTEIN"/>
    <property type="match status" value="1"/>
</dbReference>
<evidence type="ECO:0008006" key="4">
    <source>
        <dbReference type="Google" id="ProtNLM"/>
    </source>
</evidence>
<feature type="signal peptide" evidence="2">
    <location>
        <begin position="1"/>
        <end position="31"/>
    </location>
</feature>
<proteinExistence type="predicted"/>
<feature type="region of interest" description="Disordered" evidence="1">
    <location>
        <begin position="126"/>
        <end position="146"/>
    </location>
</feature>
<gene>
    <name evidence="3" type="ORF">OG327_19930</name>
</gene>
<organism evidence="3">
    <name type="scientific">Streptomyces sp. NBC_00049</name>
    <dbReference type="NCBI Taxonomy" id="2903617"/>
    <lineage>
        <taxon>Bacteria</taxon>
        <taxon>Bacillati</taxon>
        <taxon>Actinomycetota</taxon>
        <taxon>Actinomycetes</taxon>
        <taxon>Kitasatosporales</taxon>
        <taxon>Streptomycetaceae</taxon>
        <taxon>Streptomyces</taxon>
    </lineage>
</organism>
<sequence>MRSTRRRTLTPAATRTAALLAAALLAGCSTAAGPAGGEPELGPVQVDPPTAALSLPMDAYTDTEAERIRMGRVQQALVARCMARYGFTYEGVESAEGPGAGAEDRHRYLFGLADRAYAAAHGYDKSAGEAGGSGASPRVKPPAPKLSDSAYVVMNGEQPGARSGQAPDAMTEEEAAQLDSGLTVAGQTVPAGGCGREGYRKLYAPAKDSVDLLFTFGLAAEAHDRSKQDSRVVSVLKKWSACMDKSGYRGIRTPYDVVDELGLEDDRGGPKAVAAAQADVGCKREVNLVGIWAAVERAYQERLVQEHAETLALYEKQREARFKLAADLA</sequence>
<keyword evidence="2" id="KW-0732">Signal</keyword>
<dbReference type="AlphaFoldDB" id="A0AAU2JVC7"/>
<dbReference type="EMBL" id="CP108264">
    <property type="protein sequence ID" value="WTU75407.1"/>
    <property type="molecule type" value="Genomic_DNA"/>
</dbReference>
<protein>
    <recommendedName>
        <fullName evidence="4">Secreted protein</fullName>
    </recommendedName>
</protein>
<reference evidence="3" key="1">
    <citation type="submission" date="2022-10" db="EMBL/GenBank/DDBJ databases">
        <title>The complete genomes of actinobacterial strains from the NBC collection.</title>
        <authorList>
            <person name="Joergensen T.S."/>
            <person name="Alvarez Arevalo M."/>
            <person name="Sterndorff E.B."/>
            <person name="Faurdal D."/>
            <person name="Vuksanovic O."/>
            <person name="Mourched A.-S."/>
            <person name="Charusanti P."/>
            <person name="Shaw S."/>
            <person name="Blin K."/>
            <person name="Weber T."/>
        </authorList>
    </citation>
    <scope>NUCLEOTIDE SEQUENCE</scope>
    <source>
        <strain evidence="3">NBC_00049</strain>
    </source>
</reference>
<evidence type="ECO:0000313" key="3">
    <source>
        <dbReference type="EMBL" id="WTU75407.1"/>
    </source>
</evidence>
<accession>A0AAU2JVC7</accession>
<evidence type="ECO:0000256" key="2">
    <source>
        <dbReference type="SAM" id="SignalP"/>
    </source>
</evidence>
<evidence type="ECO:0000256" key="1">
    <source>
        <dbReference type="SAM" id="MobiDB-lite"/>
    </source>
</evidence>
<name>A0AAU2JVC7_9ACTN</name>